<evidence type="ECO:0000256" key="2">
    <source>
        <dbReference type="ARBA" id="ARBA00004881"/>
    </source>
</evidence>
<keyword evidence="7" id="KW-1133">Transmembrane helix</keyword>
<dbReference type="PANTHER" id="PTHR20961:SF144">
    <property type="entry name" value="OS01G0119100 PROTEIN"/>
    <property type="match status" value="1"/>
</dbReference>
<dbReference type="GeneID" id="105041139"/>
<feature type="region of interest" description="Disordered" evidence="6">
    <location>
        <begin position="104"/>
        <end position="186"/>
    </location>
</feature>
<feature type="transmembrane region" description="Helical" evidence="7">
    <location>
        <begin position="21"/>
        <end position="37"/>
    </location>
</feature>
<keyword evidence="4" id="KW-0808">Transferase</keyword>
<feature type="compositionally biased region" description="Basic and acidic residues" evidence="6">
    <location>
        <begin position="156"/>
        <end position="176"/>
    </location>
</feature>
<dbReference type="AlphaFoldDB" id="A0A6I9QW25"/>
<keyword evidence="7" id="KW-0812">Transmembrane</keyword>
<organism evidence="9 10">
    <name type="scientific">Elaeis guineensis var. tenera</name>
    <name type="common">Oil palm</name>
    <dbReference type="NCBI Taxonomy" id="51953"/>
    <lineage>
        <taxon>Eukaryota</taxon>
        <taxon>Viridiplantae</taxon>
        <taxon>Streptophyta</taxon>
        <taxon>Embryophyta</taxon>
        <taxon>Tracheophyta</taxon>
        <taxon>Spermatophyta</taxon>
        <taxon>Magnoliopsida</taxon>
        <taxon>Liliopsida</taxon>
        <taxon>Arecaceae</taxon>
        <taxon>Arecoideae</taxon>
        <taxon>Cocoseae</taxon>
        <taxon>Elaeidinae</taxon>
        <taxon>Elaeis</taxon>
    </lineage>
</organism>
<evidence type="ECO:0000313" key="9">
    <source>
        <dbReference type="Proteomes" id="UP000504607"/>
    </source>
</evidence>
<reference evidence="10" key="1">
    <citation type="submission" date="2025-08" db="UniProtKB">
        <authorList>
            <consortium name="RefSeq"/>
        </authorList>
    </citation>
    <scope>IDENTIFICATION</scope>
</reference>
<comment type="pathway">
    <text evidence="2">Glycan metabolism.</text>
</comment>
<evidence type="ECO:0000256" key="1">
    <source>
        <dbReference type="ARBA" id="ARBA00004323"/>
    </source>
</evidence>
<gene>
    <name evidence="10" type="primary">LOC105041139</name>
</gene>
<dbReference type="InterPro" id="IPR049625">
    <property type="entry name" value="Glyco_transf_61_cat"/>
</dbReference>
<dbReference type="GO" id="GO:0000139">
    <property type="term" value="C:Golgi membrane"/>
    <property type="evidence" value="ECO:0007669"/>
    <property type="project" value="UniProtKB-SubCell"/>
</dbReference>
<evidence type="ECO:0000256" key="6">
    <source>
        <dbReference type="SAM" id="MobiDB-lite"/>
    </source>
</evidence>
<sequence length="561" mass="63135">MEHEKELVRNVGRIEPRSLSLGLLVGFFLALFTYISMSDRSVTPLLTVGFAVESRAASAYGVPTSPMVENKMNSSQLDAGLRNATEENPGSDLLKKNDAIKVQPSSSSIIHDASSGRLDASSTQKLGNGNIGEDRHEQDGEKRVPDKSSSTSGDSTQKEDIINPKQAGERSADAKPQRKPICDFSGPRSDVCKMEGDVRIHGKSSSVVFVTSNQMRNPEPNESWGVKPYTRKSHKPAMQKIREVSVKMSNSTDAPRCTLNHSIPAVIFAIGGFTGNLYHDFADVLLPLFITSRQFNGEAQLFISNIQLEWVHKYRHILKRLGRYEIIDFDNDDQVRCYPHAIVGLESYKDMYIDPLRDPDGYSIVDFIKFLRGAYSLDRDSPIKMGEHPEKKPRLVIIDRHRTRRLTNVGEIVKMAEGLGYEVLRAEATSETEVAEFARIINSCDVMMGVHGAGLTNMIFLPRNAVFIQVVPWGGLEWVANYDYGDPARNMKLQYMEYGMSLEESTLIDLYPRDHPVIKDPPSIHKQGWNAMYKVYMIEQSVKLDLRRFRPVLLKALELIH</sequence>
<dbReference type="InterPro" id="IPR007657">
    <property type="entry name" value="Glycosyltransferase_61"/>
</dbReference>
<protein>
    <submittedName>
        <fullName evidence="10">Alpha-1,3-arabinosyltransferase XAT3 isoform X1</fullName>
    </submittedName>
</protein>
<evidence type="ECO:0000256" key="5">
    <source>
        <dbReference type="ARBA" id="ARBA00023180"/>
    </source>
</evidence>
<dbReference type="OrthoDB" id="529273at2759"/>
<evidence type="ECO:0000313" key="10">
    <source>
        <dbReference type="RefSeq" id="XP_010916274.1"/>
    </source>
</evidence>
<dbReference type="Proteomes" id="UP000504607">
    <property type="component" value="Chromosome 3"/>
</dbReference>
<evidence type="ECO:0000256" key="4">
    <source>
        <dbReference type="ARBA" id="ARBA00022679"/>
    </source>
</evidence>
<feature type="compositionally biased region" description="Low complexity" evidence="6">
    <location>
        <begin position="105"/>
        <end position="115"/>
    </location>
</feature>
<evidence type="ECO:0000256" key="3">
    <source>
        <dbReference type="ARBA" id="ARBA00022676"/>
    </source>
</evidence>
<dbReference type="GO" id="GO:0016763">
    <property type="term" value="F:pentosyltransferase activity"/>
    <property type="evidence" value="ECO:0007669"/>
    <property type="project" value="UniProtKB-ARBA"/>
</dbReference>
<feature type="compositionally biased region" description="Basic and acidic residues" evidence="6">
    <location>
        <begin position="132"/>
        <end position="146"/>
    </location>
</feature>
<accession>A0A6I9QW25</accession>
<keyword evidence="7" id="KW-0472">Membrane</keyword>
<evidence type="ECO:0000259" key="8">
    <source>
        <dbReference type="Pfam" id="PF04577"/>
    </source>
</evidence>
<dbReference type="PANTHER" id="PTHR20961">
    <property type="entry name" value="GLYCOSYLTRANSFERASE"/>
    <property type="match status" value="1"/>
</dbReference>
<keyword evidence="5" id="KW-0325">Glycoprotein</keyword>
<feature type="domain" description="Glycosyltransferase 61 catalytic" evidence="8">
    <location>
        <begin position="368"/>
        <end position="468"/>
    </location>
</feature>
<dbReference type="Pfam" id="PF04577">
    <property type="entry name" value="Glyco_transf_61"/>
    <property type="match status" value="1"/>
</dbReference>
<evidence type="ECO:0000256" key="7">
    <source>
        <dbReference type="SAM" id="Phobius"/>
    </source>
</evidence>
<keyword evidence="9" id="KW-1185">Reference proteome</keyword>
<dbReference type="InParanoid" id="A0A6I9QW25"/>
<proteinExistence type="predicted"/>
<dbReference type="RefSeq" id="XP_010916274.1">
    <property type="nucleotide sequence ID" value="XM_010917972.3"/>
</dbReference>
<comment type="subcellular location">
    <subcellularLocation>
        <location evidence="1">Golgi apparatus membrane</location>
        <topology evidence="1">Single-pass type II membrane protein</topology>
    </subcellularLocation>
</comment>
<name>A0A6I9QW25_ELAGV</name>
<dbReference type="KEGG" id="egu:105041139"/>
<keyword evidence="3" id="KW-0328">Glycosyltransferase</keyword>